<name>A0A097QQW5_9EURY</name>
<dbReference type="RefSeq" id="WP_050001841.1">
    <property type="nucleotide sequence ID" value="NZ_CP008887.1"/>
</dbReference>
<organism evidence="1 2">
    <name type="scientific">Thermococcus eurythermalis</name>
    <dbReference type="NCBI Taxonomy" id="1505907"/>
    <lineage>
        <taxon>Archaea</taxon>
        <taxon>Methanobacteriati</taxon>
        <taxon>Methanobacteriota</taxon>
        <taxon>Thermococci</taxon>
        <taxon>Thermococcales</taxon>
        <taxon>Thermococcaceae</taxon>
        <taxon>Thermococcus</taxon>
    </lineage>
</organism>
<dbReference type="Gene3D" id="3.40.50.10620">
    <property type="entry name" value="PH0156-like domains"/>
    <property type="match status" value="1"/>
</dbReference>
<dbReference type="STRING" id="1505907.TEU_00070"/>
<dbReference type="GeneID" id="25151824"/>
<dbReference type="KEGG" id="teu:TEU_00070"/>
<accession>A0A097QQW5</accession>
<evidence type="ECO:0000313" key="1">
    <source>
        <dbReference type="EMBL" id="AIU68855.1"/>
    </source>
</evidence>
<evidence type="ECO:0008006" key="3">
    <source>
        <dbReference type="Google" id="ProtNLM"/>
    </source>
</evidence>
<reference evidence="1 2" key="1">
    <citation type="journal article" date="2015" name="Int. J. Syst. Evol. Microbiol.">
        <title>Thermococcus eurythermalis sp. nov., a conditional piezophilic hyperthermophilic archaeon with a wide temperature range isolated from an oil-immersed chimney in the Guaymas Basin.</title>
        <authorList>
            <person name="Zhao W."/>
            <person name="Zeng X."/>
            <person name="Xiao X."/>
        </authorList>
    </citation>
    <scope>NUCLEOTIDE SEQUENCE [LARGE SCALE GENOMIC DNA]</scope>
    <source>
        <strain evidence="1 2">A501</strain>
    </source>
</reference>
<proteinExistence type="predicted"/>
<dbReference type="EMBL" id="CP008887">
    <property type="protein sequence ID" value="AIU68855.1"/>
    <property type="molecule type" value="Genomic_DNA"/>
</dbReference>
<dbReference type="HOGENOM" id="CLU_1243068_0_0_2"/>
<dbReference type="Proteomes" id="UP000029980">
    <property type="component" value="Chromosome"/>
</dbReference>
<protein>
    <recommendedName>
        <fullName evidence="3">DUF4276 family protein</fullName>
    </recommendedName>
</protein>
<evidence type="ECO:0000313" key="2">
    <source>
        <dbReference type="Proteomes" id="UP000029980"/>
    </source>
</evidence>
<sequence>MKLNLLLIEGSTDKAFFETLIENIYGFKKEKVEIEGFSKTKLNLPPITFKRENTVIALINAQDKNRMKRILKNILLWANFHRVGLHKVGVARDIDTTRDIMEWAKSSLRQFYPVVKEDSLWVGEIEIIPFGLGNISIHNPNIERKKELELLLTALAEKESTLSQFERSLNQLKEDAQRRLKPKDVMHVLAIAKDYDGDSMSGLYRKFVEKLINEKPELIEGLLRESGLKEFLDRITG</sequence>
<dbReference type="InterPro" id="IPR024508">
    <property type="entry name" value="DUF3226"/>
</dbReference>
<gene>
    <name evidence="1" type="ORF">TEU_00070</name>
</gene>
<dbReference type="Pfam" id="PF11536">
    <property type="entry name" value="DUF3226"/>
    <property type="match status" value="1"/>
</dbReference>
<keyword evidence="2" id="KW-1185">Reference proteome</keyword>
<dbReference type="OrthoDB" id="86295at2157"/>
<dbReference type="Gene3D" id="1.10.3490.10">
    <property type="entry name" value="PH0156-like"/>
    <property type="match status" value="1"/>
</dbReference>
<dbReference type="SUPFAM" id="SSF160945">
    <property type="entry name" value="PH0156-like"/>
    <property type="match status" value="1"/>
</dbReference>
<dbReference type="AlphaFoldDB" id="A0A097QQW5"/>